<accession>A0A7K4FNB6</accession>
<dbReference type="RefSeq" id="WP_171481758.1">
    <property type="nucleotide sequence ID" value="NZ_JABGBP010000237.1"/>
</dbReference>
<gene>
    <name evidence="1" type="ORF">HLB00_06705</name>
</gene>
<comment type="caution">
    <text evidence="1">The sequence shown here is derived from an EMBL/GenBank/DDBJ whole genome shotgun (WGS) entry which is preliminary data.</text>
</comment>
<dbReference type="Proteomes" id="UP000546917">
    <property type="component" value="Unassembled WGS sequence"/>
</dbReference>
<evidence type="ECO:0000313" key="1">
    <source>
        <dbReference type="EMBL" id="NOL60520.1"/>
    </source>
</evidence>
<name>A0A7K4FNB6_9ARCH</name>
<proteinExistence type="predicted"/>
<reference evidence="1 2" key="1">
    <citation type="submission" date="2020-05" db="EMBL/GenBank/DDBJ databases">
        <authorList>
            <person name="Zhang R."/>
        </authorList>
    </citation>
    <scope>NUCLEOTIDE SEQUENCE [LARGE SCALE GENOMIC DNA]</scope>
    <source>
        <strain evidence="1 2">DSM 28986</strain>
    </source>
</reference>
<organism evidence="1 2">
    <name type="scientific">Ferroplasma acidiphilum</name>
    <dbReference type="NCBI Taxonomy" id="74969"/>
    <lineage>
        <taxon>Archaea</taxon>
        <taxon>Methanobacteriati</taxon>
        <taxon>Thermoplasmatota</taxon>
        <taxon>Thermoplasmata</taxon>
        <taxon>Thermoplasmatales</taxon>
        <taxon>Ferroplasmaceae</taxon>
        <taxon>Ferroplasma</taxon>
    </lineage>
</organism>
<evidence type="ECO:0000313" key="2">
    <source>
        <dbReference type="Proteomes" id="UP000546917"/>
    </source>
</evidence>
<dbReference type="AlphaFoldDB" id="A0A7K4FNB6"/>
<dbReference type="EMBL" id="JABGBP010000237">
    <property type="protein sequence ID" value="NOL60520.1"/>
    <property type="molecule type" value="Genomic_DNA"/>
</dbReference>
<protein>
    <submittedName>
        <fullName evidence="1">Uncharacterized protein</fullName>
    </submittedName>
</protein>
<sequence length="329" mass="36914">MEYIASQEILLNIYGDIIVDKKILASIKINKIPNSELKPQIEDGKKFALTNITLNGYIELDKELVDHIERSRDSNPESDVIFNVKLTASHLENKAVLSYVTELSISILNQNTSKIIRGMRREYTPSDISLLVYAYPNPTSTYNQGRSNLNLISTSGTGNGYIAHKSITMELQCKIPSSKWVNNYAPKLGIGNFLILEIPFYKNSDNNAINEALKLIGEAEKAYRAWDADTVLLRCRKAVELLGNAINKDSGAWKKFHRIVAESDKGLFGFLSLGEHPLPRKKGSDNEAKPVEIKDLNPEAKQYDAEAALYFTKILVKYTAELLRGEMAE</sequence>